<dbReference type="GeneID" id="96998658"/>
<feature type="transmembrane region" description="Helical" evidence="8">
    <location>
        <begin position="163"/>
        <end position="189"/>
    </location>
</feature>
<feature type="transmembrane region" description="Helical" evidence="8">
    <location>
        <begin position="12"/>
        <end position="31"/>
    </location>
</feature>
<sequence length="331" mass="34640">MRKYIIKILNGMALGLFSSLIIGLIIKQVGILANVDFLISIGSIAQLFMGAAIGVGVAYSLDAKSLVLISAVVAGSLGAGSIRFVDGKALLQIGEPVGALFSSWISVEIGNRIIGKTKVDIVIIPFIVIIIGGLVGNTVSPYIATFMNGIGKIINFATEQQPIVMGIIISTVMGIALTMPISSAAIGIALNLNGLAAGAALVGCCCHMVGFAVSSYRENKFGGLISQGIGTSMIQISNIIKNPRIMLPPVFSSIILGPIATTIFQIKSSPIGSGMGTSGLVGIISTYEVMRKDSLLQIILICVILPSILSLIFSEYMRKKSYIKSGDMKLN</sequence>
<feature type="domain" description="Phosphotransferase system EIIC" evidence="9">
    <location>
        <begin position="6"/>
        <end position="330"/>
    </location>
</feature>
<comment type="caution">
    <text evidence="10">The sequence shown here is derived from an EMBL/GenBank/DDBJ whole genome shotgun (WGS) entry which is preliminary data.</text>
</comment>
<dbReference type="GO" id="GO:0008982">
    <property type="term" value="F:protein-N(PI)-phosphohistidine-sugar phosphotransferase activity"/>
    <property type="evidence" value="ECO:0007669"/>
    <property type="project" value="InterPro"/>
</dbReference>
<feature type="transmembrane region" description="Helical" evidence="8">
    <location>
        <begin position="66"/>
        <end position="85"/>
    </location>
</feature>
<evidence type="ECO:0000313" key="10">
    <source>
        <dbReference type="EMBL" id="EHR34682.1"/>
    </source>
</evidence>
<feature type="transmembrane region" description="Helical" evidence="8">
    <location>
        <begin position="121"/>
        <end position="143"/>
    </location>
</feature>
<protein>
    <recommendedName>
        <fullName evidence="9">Phosphotransferase system EIIC domain-containing protein</fullName>
    </recommendedName>
</protein>
<feature type="transmembrane region" description="Helical" evidence="8">
    <location>
        <begin position="37"/>
        <end position="59"/>
    </location>
</feature>
<evidence type="ECO:0000256" key="3">
    <source>
        <dbReference type="ARBA" id="ARBA00022475"/>
    </source>
</evidence>
<feature type="transmembrane region" description="Helical" evidence="8">
    <location>
        <begin position="195"/>
        <end position="216"/>
    </location>
</feature>
<name>H3NMU1_9FIRM</name>
<evidence type="ECO:0000259" key="9">
    <source>
        <dbReference type="Pfam" id="PF13303"/>
    </source>
</evidence>
<feature type="transmembrane region" description="Helical" evidence="8">
    <location>
        <begin position="295"/>
        <end position="314"/>
    </location>
</feature>
<evidence type="ECO:0000256" key="4">
    <source>
        <dbReference type="ARBA" id="ARBA00022597"/>
    </source>
</evidence>
<dbReference type="Pfam" id="PF13303">
    <property type="entry name" value="PTS_EIIC_2"/>
    <property type="match status" value="1"/>
</dbReference>
<dbReference type="HOGENOM" id="CLU_063648_0_0_9"/>
<evidence type="ECO:0000256" key="5">
    <source>
        <dbReference type="ARBA" id="ARBA00022692"/>
    </source>
</evidence>
<keyword evidence="2" id="KW-0813">Transport</keyword>
<dbReference type="GO" id="GO:0005886">
    <property type="term" value="C:plasma membrane"/>
    <property type="evidence" value="ECO:0007669"/>
    <property type="project" value="UniProtKB-SubCell"/>
</dbReference>
<organism evidence="10 11">
    <name type="scientific">Helcococcus kunzii ATCC 51366</name>
    <dbReference type="NCBI Taxonomy" id="883114"/>
    <lineage>
        <taxon>Bacteria</taxon>
        <taxon>Bacillati</taxon>
        <taxon>Bacillota</taxon>
        <taxon>Tissierellia</taxon>
        <taxon>Tissierellales</taxon>
        <taxon>Peptoniphilaceae</taxon>
        <taxon>Helcococcus</taxon>
    </lineage>
</organism>
<dbReference type="InterPro" id="IPR003352">
    <property type="entry name" value="PTS_EIIC"/>
</dbReference>
<dbReference type="EMBL" id="AGEI01000019">
    <property type="protein sequence ID" value="EHR34682.1"/>
    <property type="molecule type" value="Genomic_DNA"/>
</dbReference>
<dbReference type="OrthoDB" id="396983at2"/>
<keyword evidence="3" id="KW-1003">Cell membrane</keyword>
<evidence type="ECO:0000256" key="2">
    <source>
        <dbReference type="ARBA" id="ARBA00022448"/>
    </source>
</evidence>
<dbReference type="PATRIC" id="fig|883114.3.peg.646"/>
<keyword evidence="7 8" id="KW-0472">Membrane</keyword>
<keyword evidence="11" id="KW-1185">Reference proteome</keyword>
<gene>
    <name evidence="10" type="ORF">HMPREF9709_00652</name>
</gene>
<comment type="subcellular location">
    <subcellularLocation>
        <location evidence="1">Cell membrane</location>
        <topology evidence="1">Multi-pass membrane protein</topology>
    </subcellularLocation>
</comment>
<evidence type="ECO:0000256" key="8">
    <source>
        <dbReference type="SAM" id="Phobius"/>
    </source>
</evidence>
<keyword evidence="4" id="KW-0762">Sugar transport</keyword>
<keyword evidence="5 8" id="KW-0812">Transmembrane</keyword>
<evidence type="ECO:0000256" key="6">
    <source>
        <dbReference type="ARBA" id="ARBA00022989"/>
    </source>
</evidence>
<feature type="transmembrane region" description="Helical" evidence="8">
    <location>
        <begin position="245"/>
        <end position="266"/>
    </location>
</feature>
<proteinExistence type="predicted"/>
<dbReference type="GO" id="GO:0009401">
    <property type="term" value="P:phosphoenolpyruvate-dependent sugar phosphotransferase system"/>
    <property type="evidence" value="ECO:0007669"/>
    <property type="project" value="InterPro"/>
</dbReference>
<evidence type="ECO:0000256" key="7">
    <source>
        <dbReference type="ARBA" id="ARBA00023136"/>
    </source>
</evidence>
<dbReference type="STRING" id="883114.HMPREF9709_00652"/>
<dbReference type="Proteomes" id="UP000004191">
    <property type="component" value="Unassembled WGS sequence"/>
</dbReference>
<evidence type="ECO:0000256" key="1">
    <source>
        <dbReference type="ARBA" id="ARBA00004651"/>
    </source>
</evidence>
<evidence type="ECO:0000313" key="11">
    <source>
        <dbReference type="Proteomes" id="UP000004191"/>
    </source>
</evidence>
<reference evidence="10 11" key="1">
    <citation type="submission" date="2012-01" db="EMBL/GenBank/DDBJ databases">
        <title>The Genome Sequence of Helcococcus kunzii ATCC 51366.</title>
        <authorList>
            <consortium name="The Broad Institute Genome Sequencing Platform"/>
            <person name="Earl A."/>
            <person name="Ward D."/>
            <person name="Feldgarden M."/>
            <person name="Gevers D."/>
            <person name="Huys G."/>
            <person name="Young S.K."/>
            <person name="Zeng Q."/>
            <person name="Gargeya S."/>
            <person name="Fitzgerald M."/>
            <person name="Haas B."/>
            <person name="Abouelleil A."/>
            <person name="Alvarado L."/>
            <person name="Arachchi H.M."/>
            <person name="Berlin A."/>
            <person name="Chapman S.B."/>
            <person name="Gearin G."/>
            <person name="Goldberg J."/>
            <person name="Griggs A."/>
            <person name="Gujja S."/>
            <person name="Hansen M."/>
            <person name="Heiman D."/>
            <person name="Howarth C."/>
            <person name="Larimer J."/>
            <person name="Lui A."/>
            <person name="MacDonald P.J.P."/>
            <person name="McCowen C."/>
            <person name="Montmayeur A."/>
            <person name="Murphy C."/>
            <person name="Neiman D."/>
            <person name="Pearson M."/>
            <person name="Priest M."/>
            <person name="Roberts A."/>
            <person name="Saif S."/>
            <person name="Shea T."/>
            <person name="Sisk P."/>
            <person name="Stolte C."/>
            <person name="Sykes S."/>
            <person name="Wortman J."/>
            <person name="Nusbaum C."/>
            <person name="Birren B."/>
        </authorList>
    </citation>
    <scope>NUCLEOTIDE SEQUENCE [LARGE SCALE GENOMIC DNA]</scope>
    <source>
        <strain evidence="10 11">ATCC 51366</strain>
    </source>
</reference>
<dbReference type="eggNOG" id="COG3641">
    <property type="taxonomic scope" value="Bacteria"/>
</dbReference>
<accession>H3NMU1</accession>
<keyword evidence="6 8" id="KW-1133">Transmembrane helix</keyword>
<dbReference type="AlphaFoldDB" id="H3NMU1"/>
<dbReference type="RefSeq" id="WP_005397921.1">
    <property type="nucleotide sequence ID" value="NZ_JH601088.1"/>
</dbReference>